<evidence type="ECO:0000256" key="5">
    <source>
        <dbReference type="RuleBase" id="RU361196"/>
    </source>
</evidence>
<dbReference type="Gene3D" id="3.20.110.10">
    <property type="entry name" value="Glycoside hydrolase 38, N terminal domain"/>
    <property type="match status" value="1"/>
</dbReference>
<evidence type="ECO:0000256" key="1">
    <source>
        <dbReference type="ARBA" id="ARBA00006821"/>
    </source>
</evidence>
<gene>
    <name evidence="8" type="ORF">AKJ08_1038</name>
</gene>
<dbReference type="AlphaFoldDB" id="A0A0K1PB48"/>
<dbReference type="Gene3D" id="1.20.1430.10">
    <property type="entry name" value="Families 57/38 glycoside transferase, middle domain"/>
    <property type="match status" value="1"/>
</dbReference>
<dbReference type="OrthoDB" id="9803279at2"/>
<name>A0A0K1PB48_9BACT</name>
<feature type="active site" description="Nucleophile" evidence="3">
    <location>
        <position position="189"/>
    </location>
</feature>
<dbReference type="PANTHER" id="PTHR41695:SF1">
    <property type="entry name" value="1,4-ALPHA-GLUCAN BRANCHING ENZYME TK1436"/>
    <property type="match status" value="1"/>
</dbReference>
<dbReference type="InterPro" id="IPR011330">
    <property type="entry name" value="Glyco_hydro/deAcase_b/a-brl"/>
</dbReference>
<dbReference type="Proteomes" id="UP000055590">
    <property type="component" value="Chromosome"/>
</dbReference>
<dbReference type="PATRIC" id="fig|1391653.3.peg.1066"/>
<dbReference type="STRING" id="1391653.AKJ08_1038"/>
<dbReference type="InterPro" id="IPR027291">
    <property type="entry name" value="Glyco_hydro_38_N_sf"/>
</dbReference>
<dbReference type="SUPFAM" id="SSF88688">
    <property type="entry name" value="Families 57/38 glycoside transferase middle domain"/>
    <property type="match status" value="1"/>
</dbReference>
<organism evidence="8 9">
    <name type="scientific">Vulgatibacter incomptus</name>
    <dbReference type="NCBI Taxonomy" id="1391653"/>
    <lineage>
        <taxon>Bacteria</taxon>
        <taxon>Pseudomonadati</taxon>
        <taxon>Myxococcota</taxon>
        <taxon>Myxococcia</taxon>
        <taxon>Myxococcales</taxon>
        <taxon>Cystobacterineae</taxon>
        <taxon>Vulgatibacteraceae</taxon>
        <taxon>Vulgatibacter</taxon>
    </lineage>
</organism>
<evidence type="ECO:0000259" key="7">
    <source>
        <dbReference type="Pfam" id="PF09210"/>
    </source>
</evidence>
<dbReference type="InterPro" id="IPR040042">
    <property type="entry name" value="Branching_enz_MT3115-like"/>
</dbReference>
<feature type="domain" description="Glycoside hydrolase family 57 N-terminal" evidence="6">
    <location>
        <begin position="6"/>
        <end position="395"/>
    </location>
</feature>
<proteinExistence type="inferred from homology"/>
<dbReference type="SUPFAM" id="SSF88713">
    <property type="entry name" value="Glycoside hydrolase/deacetylase"/>
    <property type="match status" value="1"/>
</dbReference>
<feature type="binding site" evidence="4">
    <location>
        <position position="241"/>
    </location>
    <ligand>
        <name>substrate</name>
    </ligand>
</feature>
<feature type="binding site" evidence="4">
    <location>
        <position position="405"/>
    </location>
    <ligand>
        <name>substrate</name>
    </ligand>
</feature>
<dbReference type="GO" id="GO:0005576">
    <property type="term" value="C:extracellular region"/>
    <property type="evidence" value="ECO:0007669"/>
    <property type="project" value="TreeGrafter"/>
</dbReference>
<accession>A0A0K1PB48</accession>
<dbReference type="InterPro" id="IPR015293">
    <property type="entry name" value="BE_C"/>
</dbReference>
<comment type="similarity">
    <text evidence="1 5">Belongs to the glycosyl hydrolase 57 family.</text>
</comment>
<reference evidence="8 9" key="1">
    <citation type="submission" date="2015-08" db="EMBL/GenBank/DDBJ databases">
        <authorList>
            <person name="Babu N.S."/>
            <person name="Beckwith C.J."/>
            <person name="Beseler K.G."/>
            <person name="Brison A."/>
            <person name="Carone J.V."/>
            <person name="Caskin T.P."/>
            <person name="Diamond M."/>
            <person name="Durham M.E."/>
            <person name="Foxe J.M."/>
            <person name="Go M."/>
            <person name="Henderson B.A."/>
            <person name="Jones I.B."/>
            <person name="McGettigan J.A."/>
            <person name="Micheletti S.J."/>
            <person name="Nasrallah M.E."/>
            <person name="Ortiz D."/>
            <person name="Piller C.R."/>
            <person name="Privatt S.R."/>
            <person name="Schneider S.L."/>
            <person name="Sharp S."/>
            <person name="Smith T.C."/>
            <person name="Stanton J.D."/>
            <person name="Ullery H.E."/>
            <person name="Wilson R.J."/>
            <person name="Serrano M.G."/>
            <person name="Buck G."/>
            <person name="Lee V."/>
            <person name="Wang Y."/>
            <person name="Carvalho R."/>
            <person name="Voegtly L."/>
            <person name="Shi R."/>
            <person name="Duckworth R."/>
            <person name="Johnson A."/>
            <person name="Loviza R."/>
            <person name="Walstead R."/>
            <person name="Shah Z."/>
            <person name="Kiflezghi M."/>
            <person name="Wade K."/>
            <person name="Ball S.L."/>
            <person name="Bradley K.W."/>
            <person name="Asai D.J."/>
            <person name="Bowman C.A."/>
            <person name="Russell D.A."/>
            <person name="Pope W.H."/>
            <person name="Jacobs-Sera D."/>
            <person name="Hendrix R.W."/>
            <person name="Hatfull G.F."/>
        </authorList>
    </citation>
    <scope>NUCLEOTIDE SEQUENCE [LARGE SCALE GENOMIC DNA]</scope>
    <source>
        <strain evidence="8 9">DSM 27710</strain>
    </source>
</reference>
<evidence type="ECO:0000256" key="4">
    <source>
        <dbReference type="PIRSR" id="PIRSR640042-2"/>
    </source>
</evidence>
<dbReference type="RefSeq" id="WP_050725075.1">
    <property type="nucleotide sequence ID" value="NZ_CP012332.1"/>
</dbReference>
<evidence type="ECO:0000259" key="6">
    <source>
        <dbReference type="Pfam" id="PF03065"/>
    </source>
</evidence>
<sequence>MKGYLILHLHAHLPFVRHPEHERFLEEDWLFEAITETYLPLVSRFEKLADDGVPFRISMTLTPPLVQMLRDELLQRRYGAHLDRLCELAEKELDRTRHEPRLHDTARFYHHHLNHSRWLWHERYKRDLVGAFRRLQDRGVLEIVTCGATHGFLPLMQVQPETVRAQVSVAAAHYRQHFGRDPAGIWLPECGYYPGVERMLAAEGIRYFFVDTHGIVDATPRPRYGVFAPLFTPSGVAAFGRDPESSEQVWSAEKGYPGDPVYREFYRDVGYDLDYDYVKPYVQSTGERKNTGFKYHRITGKTADKDLYDWRAAFHQADVHAGNFMFNRERQIEHLALTMGDRKPVVVAPYDAELFGHWWFEGPVFLEMFLRKAAHDQSVFRLATGADYLRENPTQQVATPPLCSWGAGGYAGVWLDGSNDWIYRHLHGAAERMIRLASDYREPSEIERRALNQAARELLLAQSSDWAFIMKTGTMVEYAIRRTREHLLRFLRLEREVRDRAIDEGWLAWIEGKDNLFPELDYGIYRPGVSA</sequence>
<keyword evidence="9" id="KW-1185">Reference proteome</keyword>
<feature type="binding site" evidence="4">
    <location>
        <position position="465"/>
    </location>
    <ligand>
        <name>substrate</name>
    </ligand>
</feature>
<dbReference type="GO" id="GO:0003844">
    <property type="term" value="F:1,4-alpha-glucan branching enzyme activity"/>
    <property type="evidence" value="ECO:0007669"/>
    <property type="project" value="InterPro"/>
</dbReference>
<dbReference type="EMBL" id="CP012332">
    <property type="protein sequence ID" value="AKU90651.1"/>
    <property type="molecule type" value="Genomic_DNA"/>
</dbReference>
<evidence type="ECO:0000313" key="9">
    <source>
        <dbReference type="Proteomes" id="UP000055590"/>
    </source>
</evidence>
<dbReference type="CDD" id="cd10792">
    <property type="entry name" value="GH57N_AmyC_like"/>
    <property type="match status" value="1"/>
</dbReference>
<dbReference type="Pfam" id="PF03065">
    <property type="entry name" value="Glyco_hydro_57"/>
    <property type="match status" value="1"/>
</dbReference>
<dbReference type="KEGG" id="vin:AKJ08_1038"/>
<evidence type="ECO:0000256" key="2">
    <source>
        <dbReference type="ARBA" id="ARBA00023277"/>
    </source>
</evidence>
<evidence type="ECO:0000256" key="3">
    <source>
        <dbReference type="PIRSR" id="PIRSR640042-1"/>
    </source>
</evidence>
<feature type="domain" description="1,4-alpha-glucan branching enzyme C-terminal" evidence="7">
    <location>
        <begin position="425"/>
        <end position="525"/>
    </location>
</feature>
<dbReference type="InterPro" id="IPR004300">
    <property type="entry name" value="Glyco_hydro_57_N"/>
</dbReference>
<dbReference type="InterPro" id="IPR037090">
    <property type="entry name" value="57_glycoside_trans_central"/>
</dbReference>
<evidence type="ECO:0000313" key="8">
    <source>
        <dbReference type="EMBL" id="AKU90651.1"/>
    </source>
</evidence>
<feature type="binding site" evidence="4">
    <location>
        <position position="258"/>
    </location>
    <ligand>
        <name>substrate</name>
    </ligand>
</feature>
<keyword evidence="2 5" id="KW-0119">Carbohydrate metabolism</keyword>
<dbReference type="GO" id="GO:0030979">
    <property type="term" value="P:alpha-glucan biosynthetic process"/>
    <property type="evidence" value="ECO:0007669"/>
    <property type="project" value="InterPro"/>
</dbReference>
<dbReference type="Pfam" id="PF09210">
    <property type="entry name" value="BE_C"/>
    <property type="match status" value="1"/>
</dbReference>
<dbReference type="InterPro" id="IPR028995">
    <property type="entry name" value="Glyco_hydro_57/38_cen_sf"/>
</dbReference>
<dbReference type="PANTHER" id="PTHR41695">
    <property type="entry name" value="1,4-ALPHA-GLUCAN BRANCHING ENZYME RV3031-RELATED"/>
    <property type="match status" value="1"/>
</dbReference>
<protein>
    <submittedName>
        <fullName evidence="8">Glycogen branching enzyme, GH-57-type, archaeal</fullName>
    </submittedName>
</protein>
<feature type="active site" description="Proton donor" evidence="3">
    <location>
        <position position="351"/>
    </location>
</feature>